<dbReference type="SUPFAM" id="SSF51679">
    <property type="entry name" value="Bacterial luciferase-like"/>
    <property type="match status" value="1"/>
</dbReference>
<evidence type="ECO:0000256" key="4">
    <source>
        <dbReference type="ARBA" id="ARBA00023033"/>
    </source>
</evidence>
<organism evidence="6 7">
    <name type="scientific">Nocardioides islandensis</name>
    <dbReference type="NCBI Taxonomy" id="433663"/>
    <lineage>
        <taxon>Bacteria</taxon>
        <taxon>Bacillati</taxon>
        <taxon>Actinomycetota</taxon>
        <taxon>Actinomycetes</taxon>
        <taxon>Propionibacteriales</taxon>
        <taxon>Nocardioidaceae</taxon>
        <taxon>Nocardioides</taxon>
    </lineage>
</organism>
<evidence type="ECO:0000256" key="1">
    <source>
        <dbReference type="ARBA" id="ARBA00022630"/>
    </source>
</evidence>
<keyword evidence="1" id="KW-0285">Flavoprotein</keyword>
<dbReference type="Gene3D" id="3.20.20.30">
    <property type="entry name" value="Luciferase-like domain"/>
    <property type="match status" value="1"/>
</dbReference>
<keyword evidence="3" id="KW-0560">Oxidoreductase</keyword>
<dbReference type="AlphaFoldDB" id="A0A930YKI2"/>
<dbReference type="InterPro" id="IPR011251">
    <property type="entry name" value="Luciferase-like_dom"/>
</dbReference>
<dbReference type="EMBL" id="JADKPN010000023">
    <property type="protein sequence ID" value="MBF4766079.1"/>
    <property type="molecule type" value="Genomic_DNA"/>
</dbReference>
<evidence type="ECO:0000256" key="3">
    <source>
        <dbReference type="ARBA" id="ARBA00023002"/>
    </source>
</evidence>
<dbReference type="Pfam" id="PF00296">
    <property type="entry name" value="Bac_luciferase"/>
    <property type="match status" value="1"/>
</dbReference>
<dbReference type="GO" id="GO:0046306">
    <property type="term" value="P:alkanesulfonate catabolic process"/>
    <property type="evidence" value="ECO:0007669"/>
    <property type="project" value="TreeGrafter"/>
</dbReference>
<reference evidence="6" key="1">
    <citation type="submission" date="2020-11" db="EMBL/GenBank/DDBJ databases">
        <title>Nocardioides sp. nov., isolated from Soil of Cynanchum wilfordii Hemsley rhizosphere.</title>
        <authorList>
            <person name="Lee J.-S."/>
            <person name="Suh M.K."/>
            <person name="Kim J.-S."/>
        </authorList>
    </citation>
    <scope>NUCLEOTIDE SEQUENCE</scope>
    <source>
        <strain evidence="6">KCTC 19275</strain>
    </source>
</reference>
<dbReference type="InterPro" id="IPR050172">
    <property type="entry name" value="SsuD_RutA_monooxygenase"/>
</dbReference>
<name>A0A930YKI2_9ACTN</name>
<gene>
    <name evidence="6" type="ORF">ISU07_23330</name>
</gene>
<evidence type="ECO:0000259" key="5">
    <source>
        <dbReference type="Pfam" id="PF00296"/>
    </source>
</evidence>
<keyword evidence="4" id="KW-0503">Monooxygenase</keyword>
<feature type="domain" description="Luciferase-like" evidence="5">
    <location>
        <begin position="10"/>
        <end position="196"/>
    </location>
</feature>
<proteinExistence type="predicted"/>
<dbReference type="PANTHER" id="PTHR42847">
    <property type="entry name" value="ALKANESULFONATE MONOOXYGENASE"/>
    <property type="match status" value="1"/>
</dbReference>
<dbReference type="PANTHER" id="PTHR42847:SF4">
    <property type="entry name" value="ALKANESULFONATE MONOOXYGENASE-RELATED"/>
    <property type="match status" value="1"/>
</dbReference>
<accession>A0A930YKI2</accession>
<dbReference type="InterPro" id="IPR036661">
    <property type="entry name" value="Luciferase-like_sf"/>
</dbReference>
<comment type="caution">
    <text evidence="6">The sequence shown here is derived from an EMBL/GenBank/DDBJ whole genome shotgun (WGS) entry which is preliminary data.</text>
</comment>
<keyword evidence="2" id="KW-0288">FMN</keyword>
<evidence type="ECO:0000256" key="2">
    <source>
        <dbReference type="ARBA" id="ARBA00022643"/>
    </source>
</evidence>
<dbReference type="RefSeq" id="WP_194709264.1">
    <property type="nucleotide sequence ID" value="NZ_JADKPN010000023.1"/>
</dbReference>
<dbReference type="GO" id="GO:0008726">
    <property type="term" value="F:alkanesulfonate monooxygenase activity"/>
    <property type="evidence" value="ECO:0007669"/>
    <property type="project" value="TreeGrafter"/>
</dbReference>
<protein>
    <submittedName>
        <fullName evidence="6">LLM class flavin-dependent oxidoreductase</fullName>
    </submittedName>
</protein>
<sequence>MRLGTIVLQTRPWAGTAQAFRAAEEIGYDVAYVADHLTHPTLAGRWLADGFTTLAAAATVTNRIDLGTLVASAAVRTPVTLARAAATVDDVSGGRLVFGLGAGAAGDAAADRGSAPGLDEMANRLEDTVRALEALWAGEPQFAGDHAAYRDVVTSPTAPGRGRPYTMLAAHGPRGLALTARYADAWSTYGGPQSVALDADDYWALVADQSAQLTRQCEEQGRDPATVRRSVLLGYGTVRPLTDAASYLAVVERAESIGLDEVVVYWPDGDPGGRFWSDPEVHAEALAGLAR</sequence>
<keyword evidence="7" id="KW-1185">Reference proteome</keyword>
<evidence type="ECO:0000313" key="6">
    <source>
        <dbReference type="EMBL" id="MBF4766079.1"/>
    </source>
</evidence>
<dbReference type="Proteomes" id="UP000640489">
    <property type="component" value="Unassembled WGS sequence"/>
</dbReference>
<evidence type="ECO:0000313" key="7">
    <source>
        <dbReference type="Proteomes" id="UP000640489"/>
    </source>
</evidence>